<dbReference type="InterPro" id="IPR025117">
    <property type="entry name" value="DUF4037"/>
</dbReference>
<dbReference type="Proteomes" id="UP000646749">
    <property type="component" value="Unassembled WGS sequence"/>
</dbReference>
<name>A0ABQ4ECF8_9ACTN</name>
<evidence type="ECO:0000256" key="1">
    <source>
        <dbReference type="SAM" id="MobiDB-lite"/>
    </source>
</evidence>
<gene>
    <name evidence="3" type="ORF">Pen02_73540</name>
</gene>
<feature type="compositionally biased region" description="Basic and acidic residues" evidence="1">
    <location>
        <begin position="402"/>
        <end position="417"/>
    </location>
</feature>
<sequence length="417" mass="44900">MWAPFVPGLRLCRLFYTEAVRPLLVEAFPGLRHAAARLGAGSEVLGFDTERSVDHDWGPRLTLFLSPADLARYGERIPALLAERLPKQVAGWPTHFLPAEGRSRVLAPTDGPVTHLVQVTELGAWCDAQLGFDPRRGVDTFDWLATPTQLLAEATGGAVFADDSGELTALRTGLRWYPDDVWRYLLACQWARIGEEEPFVGRAAEAGAEAGSRMLAARLVRDVMRLCLLLARRYPPYGKWLGSAFAALDDPAAIGTALDDASAIGAAPGDASAIGTALEGALTTGDPEQRQAALCTAYEAAGAWQNRLGLAAPVEPTRRFFHSRPYPVIDAGRFTAALLAGITDPEITRLPLVGGIDQYVDSTPLTAGTAYAHQVRRAFVQAWAGPCSNEWAGPAEPSPAVRVEHRRGSDDRQVGSD</sequence>
<keyword evidence="4" id="KW-1185">Reference proteome</keyword>
<dbReference type="RefSeq" id="WP_203870766.1">
    <property type="nucleotide sequence ID" value="NZ_BONW01000044.1"/>
</dbReference>
<organism evidence="3 4">
    <name type="scientific">Plantactinospora endophytica</name>
    <dbReference type="NCBI Taxonomy" id="673535"/>
    <lineage>
        <taxon>Bacteria</taxon>
        <taxon>Bacillati</taxon>
        <taxon>Actinomycetota</taxon>
        <taxon>Actinomycetes</taxon>
        <taxon>Micromonosporales</taxon>
        <taxon>Micromonosporaceae</taxon>
        <taxon>Plantactinospora</taxon>
    </lineage>
</organism>
<evidence type="ECO:0000313" key="3">
    <source>
        <dbReference type="EMBL" id="GIG92418.1"/>
    </source>
</evidence>
<feature type="domain" description="DUF4037" evidence="2">
    <location>
        <begin position="143"/>
        <end position="241"/>
    </location>
</feature>
<comment type="caution">
    <text evidence="3">The sequence shown here is derived from an EMBL/GenBank/DDBJ whole genome shotgun (WGS) entry which is preliminary data.</text>
</comment>
<reference evidence="3 4" key="1">
    <citation type="submission" date="2021-01" db="EMBL/GenBank/DDBJ databases">
        <title>Whole genome shotgun sequence of Plantactinospora endophytica NBRC 110450.</title>
        <authorList>
            <person name="Komaki H."/>
            <person name="Tamura T."/>
        </authorList>
    </citation>
    <scope>NUCLEOTIDE SEQUENCE [LARGE SCALE GENOMIC DNA]</scope>
    <source>
        <strain evidence="3 4">NBRC 110450</strain>
    </source>
</reference>
<evidence type="ECO:0000313" key="4">
    <source>
        <dbReference type="Proteomes" id="UP000646749"/>
    </source>
</evidence>
<dbReference type="EMBL" id="BONW01000044">
    <property type="protein sequence ID" value="GIG92418.1"/>
    <property type="molecule type" value="Genomic_DNA"/>
</dbReference>
<protein>
    <recommendedName>
        <fullName evidence="2">DUF4037 domain-containing protein</fullName>
    </recommendedName>
</protein>
<evidence type="ECO:0000259" key="2">
    <source>
        <dbReference type="Pfam" id="PF13228"/>
    </source>
</evidence>
<dbReference type="Pfam" id="PF13228">
    <property type="entry name" value="DUF4037"/>
    <property type="match status" value="1"/>
</dbReference>
<proteinExistence type="predicted"/>
<accession>A0ABQ4ECF8</accession>
<feature type="region of interest" description="Disordered" evidence="1">
    <location>
        <begin position="391"/>
        <end position="417"/>
    </location>
</feature>